<keyword evidence="8" id="KW-1185">Reference proteome</keyword>
<feature type="domain" description="G-protein coupled receptors family 1 profile" evidence="6">
    <location>
        <begin position="23"/>
        <end position="285"/>
    </location>
</feature>
<feature type="transmembrane region" description="Helical" evidence="5">
    <location>
        <begin position="232"/>
        <end position="256"/>
    </location>
</feature>
<dbReference type="EMBL" id="JAVFWL010000004">
    <property type="protein sequence ID" value="KAK6752049.1"/>
    <property type="molecule type" value="Genomic_DNA"/>
</dbReference>
<proteinExistence type="predicted"/>
<accession>A0ABR1DNN2</accession>
<name>A0ABR1DNN2_NECAM</name>
<dbReference type="InterPro" id="IPR008075">
    <property type="entry name" value="LIMR"/>
</dbReference>
<keyword evidence="4 5" id="KW-0472">Membrane</keyword>
<dbReference type="SUPFAM" id="SSF81321">
    <property type="entry name" value="Family A G protein-coupled receptor-like"/>
    <property type="match status" value="1"/>
</dbReference>
<feature type="transmembrane region" description="Helical" evidence="5">
    <location>
        <begin position="142"/>
        <end position="164"/>
    </location>
</feature>
<evidence type="ECO:0000256" key="1">
    <source>
        <dbReference type="ARBA" id="ARBA00004370"/>
    </source>
</evidence>
<evidence type="ECO:0000256" key="3">
    <source>
        <dbReference type="ARBA" id="ARBA00022989"/>
    </source>
</evidence>
<comment type="caution">
    <text evidence="7">The sequence shown here is derived from an EMBL/GenBank/DDBJ whole genome shotgun (WGS) entry which is preliminary data.</text>
</comment>
<evidence type="ECO:0000313" key="7">
    <source>
        <dbReference type="EMBL" id="KAK6752049.1"/>
    </source>
</evidence>
<gene>
    <name evidence="7" type="primary">Necator_chrIV.g16758</name>
    <name evidence="7" type="ORF">RB195_003461</name>
</gene>
<reference evidence="7 8" key="1">
    <citation type="submission" date="2023-08" db="EMBL/GenBank/DDBJ databases">
        <title>A Necator americanus chromosomal reference genome.</title>
        <authorList>
            <person name="Ilik V."/>
            <person name="Petrzelkova K.J."/>
            <person name="Pardy F."/>
            <person name="Fuh T."/>
            <person name="Niatou-Singa F.S."/>
            <person name="Gouil Q."/>
            <person name="Baker L."/>
            <person name="Ritchie M.E."/>
            <person name="Jex A.R."/>
            <person name="Gazzola D."/>
            <person name="Li H."/>
            <person name="Toshio Fujiwara R."/>
            <person name="Zhan B."/>
            <person name="Aroian R.V."/>
            <person name="Pafco B."/>
            <person name="Schwarz E.M."/>
        </authorList>
    </citation>
    <scope>NUCLEOTIDE SEQUENCE [LARGE SCALE GENOMIC DNA]</scope>
    <source>
        <strain evidence="7 8">Aroian</strain>
        <tissue evidence="7">Whole animal</tissue>
    </source>
</reference>
<keyword evidence="3 5" id="KW-1133">Transmembrane helix</keyword>
<evidence type="ECO:0000259" key="6">
    <source>
        <dbReference type="PROSITE" id="PS50262"/>
    </source>
</evidence>
<feature type="transmembrane region" description="Helical" evidence="5">
    <location>
        <begin position="191"/>
        <end position="211"/>
    </location>
</feature>
<dbReference type="PROSITE" id="PS50262">
    <property type="entry name" value="G_PROTEIN_RECEP_F1_2"/>
    <property type="match status" value="1"/>
</dbReference>
<dbReference type="Proteomes" id="UP001303046">
    <property type="component" value="Unassembled WGS sequence"/>
</dbReference>
<evidence type="ECO:0000256" key="5">
    <source>
        <dbReference type="SAM" id="Phobius"/>
    </source>
</evidence>
<protein>
    <recommendedName>
        <fullName evidence="6">G-protein coupled receptors family 1 profile domain-containing protein</fullName>
    </recommendedName>
</protein>
<evidence type="ECO:0000256" key="2">
    <source>
        <dbReference type="ARBA" id="ARBA00022692"/>
    </source>
</evidence>
<dbReference type="InterPro" id="IPR017452">
    <property type="entry name" value="GPCR_Rhodpsn_7TM"/>
</dbReference>
<dbReference type="InterPro" id="IPR019430">
    <property type="entry name" value="7TM_GPCR_serpentine_rcpt_Srx"/>
</dbReference>
<keyword evidence="2 5" id="KW-0812">Transmembrane</keyword>
<dbReference type="PANTHER" id="PTHR22718">
    <property type="entry name" value="SERPENTINE RECEPTOR, CLASS X"/>
    <property type="match status" value="1"/>
</dbReference>
<dbReference type="Gene3D" id="1.20.1070.10">
    <property type="entry name" value="Rhodopsin 7-helix transmembrane proteins"/>
    <property type="match status" value="1"/>
</dbReference>
<dbReference type="Pfam" id="PF10328">
    <property type="entry name" value="7TM_GPCR_Srx"/>
    <property type="match status" value="1"/>
</dbReference>
<feature type="transmembrane region" description="Helical" evidence="5">
    <location>
        <begin position="93"/>
        <end position="121"/>
    </location>
</feature>
<dbReference type="PANTHER" id="PTHR22718:SF25">
    <property type="entry name" value="G-PROTEIN COUPLED RECEPTORS FAMILY 1 PROFILE DOMAIN-CONTAINING PROTEIN"/>
    <property type="match status" value="1"/>
</dbReference>
<evidence type="ECO:0000313" key="8">
    <source>
        <dbReference type="Proteomes" id="UP001303046"/>
    </source>
</evidence>
<organism evidence="7 8">
    <name type="scientific">Necator americanus</name>
    <name type="common">Human hookworm</name>
    <dbReference type="NCBI Taxonomy" id="51031"/>
    <lineage>
        <taxon>Eukaryota</taxon>
        <taxon>Metazoa</taxon>
        <taxon>Ecdysozoa</taxon>
        <taxon>Nematoda</taxon>
        <taxon>Chromadorea</taxon>
        <taxon>Rhabditida</taxon>
        <taxon>Rhabditina</taxon>
        <taxon>Rhabditomorpha</taxon>
        <taxon>Strongyloidea</taxon>
        <taxon>Ancylostomatidae</taxon>
        <taxon>Bunostominae</taxon>
        <taxon>Necator</taxon>
    </lineage>
</organism>
<evidence type="ECO:0000256" key="4">
    <source>
        <dbReference type="ARBA" id="ARBA00023136"/>
    </source>
</evidence>
<feature type="transmembrane region" description="Helical" evidence="5">
    <location>
        <begin position="268"/>
        <end position="288"/>
    </location>
</feature>
<feature type="transmembrane region" description="Helical" evidence="5">
    <location>
        <begin position="12"/>
        <end position="34"/>
    </location>
</feature>
<dbReference type="PRINTS" id="PR01692">
    <property type="entry name" value="LIPOCALINIMR"/>
</dbReference>
<feature type="transmembrane region" description="Helical" evidence="5">
    <location>
        <begin position="46"/>
        <end position="73"/>
    </location>
</feature>
<comment type="subcellular location">
    <subcellularLocation>
        <location evidence="1">Membrane</location>
    </subcellularLocation>
</comment>
<sequence length="322" mass="37393">MPEATFKLRLLGAFSILISAIIGLILQIILAFTLYKGWNTFKGNSFYLITVQLMWCDVCALILDLYVAFPLILTGVQVRIFERNYMGDSILFYYGPLFFEGIAFNGIFLLSFFLTTNRFLLFVCQRLHAKLFTIRGTKIMSALVWIYVFVFMGLSNVFGCTKQFSKEYFYFWYNCSKSVPGKFHFKNYMDIQGYSIPCAMLLMYFVIYVKIRMTTYGTRIVGDARVKREIRYLVQTILICFLLGVEIIAFITIPFLNVSGYTHFYLNILLNLLLVINNLTTPVVLLAFNWEIRKFLRIALHLRRSCNPVTSLSVALSRKSRT</sequence>